<dbReference type="Proteomes" id="UP001180515">
    <property type="component" value="Unassembled WGS sequence"/>
</dbReference>
<dbReference type="InterPro" id="IPR034660">
    <property type="entry name" value="DinB/YfiT-like"/>
</dbReference>
<sequence length="169" mass="19901">MIDRQLLCDLLDRSEERFLDSFHQMTLEEANTMPDPLIKSVSWLIWHTAKMLDQQVSELKGEEALYFSQGWVDRFAFDLPRDTEEWKHRPEEARKVIIKDKNLLIDYLKVTFNLSKTYLSQLDFNSLDEIIDRSWNPPVTRAVRLVSTIDDALMHSGQAVYTRRLVLGK</sequence>
<dbReference type="SUPFAM" id="SSF109854">
    <property type="entry name" value="DinB/YfiT-like putative metalloenzymes"/>
    <property type="match status" value="1"/>
</dbReference>
<reference evidence="2" key="2">
    <citation type="submission" date="2023-03" db="EMBL/GenBank/DDBJ databases">
        <authorList>
            <person name="Shen W."/>
            <person name="Cai J."/>
        </authorList>
    </citation>
    <scope>NUCLEOTIDE SEQUENCE</scope>
    <source>
        <strain evidence="2">P82-2</strain>
    </source>
</reference>
<evidence type="ECO:0000259" key="1">
    <source>
        <dbReference type="Pfam" id="PF12867"/>
    </source>
</evidence>
<reference evidence="3 4" key="1">
    <citation type="submission" date="2016-06" db="EMBL/GenBank/DDBJ databases">
        <authorList>
            <person name="Haines A.N."/>
            <person name="Council K.R."/>
        </authorList>
    </citation>
    <scope>NUCLEOTIDE SEQUENCE [LARGE SCALE GENOMIC DNA]</scope>
    <source>
        <strain evidence="3 4">SP158-29</strain>
    </source>
</reference>
<evidence type="ECO:0000313" key="4">
    <source>
        <dbReference type="Proteomes" id="UP000217465"/>
    </source>
</evidence>
<dbReference type="InterPro" id="IPR024775">
    <property type="entry name" value="DinB-like"/>
</dbReference>
<accession>A0A0E2UB06</accession>
<dbReference type="Gene3D" id="1.20.120.450">
    <property type="entry name" value="dinb family like domain"/>
    <property type="match status" value="1"/>
</dbReference>
<evidence type="ECO:0000313" key="2">
    <source>
        <dbReference type="EMBL" id="MDT2731856.1"/>
    </source>
</evidence>
<dbReference type="GeneID" id="61421427"/>
<dbReference type="Proteomes" id="UP000217465">
    <property type="component" value="Unassembled WGS sequence"/>
</dbReference>
<proteinExistence type="predicted"/>
<protein>
    <submittedName>
        <fullName evidence="2">DUF664 domain-containing protein</fullName>
    </submittedName>
    <submittedName>
        <fullName evidence="3">DinB superfamily protein</fullName>
    </submittedName>
</protein>
<dbReference type="OrthoDB" id="2363925at2"/>
<dbReference type="AlphaFoldDB" id="A0A0E2UB06"/>
<evidence type="ECO:0000313" key="3">
    <source>
        <dbReference type="EMBL" id="PCH10710.1"/>
    </source>
</evidence>
<dbReference type="RefSeq" id="WP_003104567.1">
    <property type="nucleotide sequence ID" value="NZ_BAWT01000004.1"/>
</dbReference>
<dbReference type="EMBL" id="NSGR01000010">
    <property type="protein sequence ID" value="PCH10710.1"/>
    <property type="molecule type" value="Genomic_DNA"/>
</dbReference>
<comment type="caution">
    <text evidence="3">The sequence shown here is derived from an EMBL/GenBank/DDBJ whole genome shotgun (WGS) entry which is preliminary data.</text>
</comment>
<organism evidence="3 4">
    <name type="scientific">Streptococcus parauberis</name>
    <dbReference type="NCBI Taxonomy" id="1348"/>
    <lineage>
        <taxon>Bacteria</taxon>
        <taxon>Bacillati</taxon>
        <taxon>Bacillota</taxon>
        <taxon>Bacilli</taxon>
        <taxon>Lactobacillales</taxon>
        <taxon>Streptococcaceae</taxon>
        <taxon>Streptococcus</taxon>
    </lineage>
</organism>
<dbReference type="Pfam" id="PF12867">
    <property type="entry name" value="DinB_2"/>
    <property type="match status" value="1"/>
</dbReference>
<name>A0A0E2UB06_9STRE</name>
<dbReference type="EMBL" id="JARQAG010000008">
    <property type="protein sequence ID" value="MDT2731856.1"/>
    <property type="molecule type" value="Genomic_DNA"/>
</dbReference>
<feature type="domain" description="DinB-like" evidence="1">
    <location>
        <begin position="11"/>
        <end position="140"/>
    </location>
</feature>
<gene>
    <name evidence="3" type="ORF">A9Y57_02000</name>
    <name evidence="2" type="ORF">P7G31_06305</name>
</gene>